<comment type="caution">
    <text evidence="9">Lacks conserved residue(s) required for the propagation of feature annotation.</text>
</comment>
<accession>A0AAN8RLK8</accession>
<keyword evidence="5" id="KW-0325">Glycoprotein</keyword>
<evidence type="ECO:0000256" key="6">
    <source>
        <dbReference type="ARBA" id="ARBA00022729"/>
    </source>
</evidence>
<name>A0AAN8RLK8_9PEZI</name>
<feature type="binding site" description="axial binding residue" evidence="9">
    <location>
        <position position="43"/>
    </location>
    <ligand>
        <name>heme</name>
        <dbReference type="ChEBI" id="CHEBI:30413"/>
    </ligand>
    <ligandPart>
        <name>Fe</name>
        <dbReference type="ChEBI" id="CHEBI:18248"/>
    </ligandPart>
</feature>
<dbReference type="SMART" id="SM00747">
    <property type="entry name" value="CFEM"/>
    <property type="match status" value="1"/>
</dbReference>
<evidence type="ECO:0000259" key="12">
    <source>
        <dbReference type="PROSITE" id="PS52012"/>
    </source>
</evidence>
<dbReference type="Pfam" id="PF05730">
    <property type="entry name" value="CFEM"/>
    <property type="match status" value="1"/>
</dbReference>
<reference evidence="13 14" key="1">
    <citation type="submission" date="2019-10" db="EMBL/GenBank/DDBJ databases">
        <authorList>
            <person name="Palmer J.M."/>
        </authorList>
    </citation>
    <scope>NUCLEOTIDE SEQUENCE [LARGE SCALE GENOMIC DNA]</scope>
    <source>
        <strain evidence="13 14">TWF718</strain>
    </source>
</reference>
<gene>
    <name evidence="13" type="ORF">TWF718_009641</name>
</gene>
<organism evidence="13 14">
    <name type="scientific">Orbilia javanica</name>
    <dbReference type="NCBI Taxonomy" id="47235"/>
    <lineage>
        <taxon>Eukaryota</taxon>
        <taxon>Fungi</taxon>
        <taxon>Dikarya</taxon>
        <taxon>Ascomycota</taxon>
        <taxon>Pezizomycotina</taxon>
        <taxon>Orbiliomycetes</taxon>
        <taxon>Orbiliales</taxon>
        <taxon>Orbiliaceae</taxon>
        <taxon>Orbilia</taxon>
    </lineage>
</organism>
<keyword evidence="5" id="KW-0472">Membrane</keyword>
<keyword evidence="4" id="KW-0964">Secreted</keyword>
<evidence type="ECO:0000313" key="14">
    <source>
        <dbReference type="Proteomes" id="UP001313282"/>
    </source>
</evidence>
<dbReference type="PROSITE" id="PS52012">
    <property type="entry name" value="CFEM"/>
    <property type="match status" value="1"/>
</dbReference>
<evidence type="ECO:0000256" key="5">
    <source>
        <dbReference type="ARBA" id="ARBA00022622"/>
    </source>
</evidence>
<dbReference type="Proteomes" id="UP001313282">
    <property type="component" value="Unassembled WGS sequence"/>
</dbReference>
<keyword evidence="8" id="KW-0449">Lipoprotein</keyword>
<evidence type="ECO:0000256" key="7">
    <source>
        <dbReference type="ARBA" id="ARBA00023157"/>
    </source>
</evidence>
<keyword evidence="9" id="KW-0479">Metal-binding</keyword>
<evidence type="ECO:0000256" key="3">
    <source>
        <dbReference type="ARBA" id="ARBA00010031"/>
    </source>
</evidence>
<dbReference type="GO" id="GO:0046872">
    <property type="term" value="F:metal ion binding"/>
    <property type="evidence" value="ECO:0007669"/>
    <property type="project" value="UniProtKB-UniRule"/>
</dbReference>
<comment type="subcellular location">
    <subcellularLocation>
        <location evidence="1">Membrane</location>
        <topology evidence="1">Lipid-anchor</topology>
        <topology evidence="1">GPI-anchor</topology>
    </subcellularLocation>
    <subcellularLocation>
        <location evidence="2">Secreted</location>
    </subcellularLocation>
</comment>
<evidence type="ECO:0000256" key="2">
    <source>
        <dbReference type="ARBA" id="ARBA00004613"/>
    </source>
</evidence>
<dbReference type="GO" id="GO:0098552">
    <property type="term" value="C:side of membrane"/>
    <property type="evidence" value="ECO:0007669"/>
    <property type="project" value="UniProtKB-KW"/>
</dbReference>
<evidence type="ECO:0000256" key="8">
    <source>
        <dbReference type="ARBA" id="ARBA00023288"/>
    </source>
</evidence>
<comment type="similarity">
    <text evidence="3">Belongs to the RBT5 family.</text>
</comment>
<keyword evidence="14" id="KW-1185">Reference proteome</keyword>
<evidence type="ECO:0000256" key="10">
    <source>
        <dbReference type="SAM" id="MobiDB-lite"/>
    </source>
</evidence>
<dbReference type="AlphaFoldDB" id="A0AAN8RLK8"/>
<keyword evidence="6 11" id="KW-0732">Signal</keyword>
<comment type="caution">
    <text evidence="13">The sequence shown here is derived from an EMBL/GenBank/DDBJ whole genome shotgun (WGS) entry which is preliminary data.</text>
</comment>
<keyword evidence="9" id="KW-0349">Heme</keyword>
<feature type="compositionally biased region" description="Polar residues" evidence="10">
    <location>
        <begin position="98"/>
        <end position="108"/>
    </location>
</feature>
<keyword evidence="5" id="KW-0336">GPI-anchor</keyword>
<proteinExistence type="inferred from homology"/>
<protein>
    <recommendedName>
        <fullName evidence="12">CFEM domain-containing protein</fullName>
    </recommendedName>
</protein>
<feature type="disulfide bond" evidence="9">
    <location>
        <begin position="39"/>
        <end position="46"/>
    </location>
</feature>
<evidence type="ECO:0000256" key="9">
    <source>
        <dbReference type="PROSITE-ProRule" id="PRU01356"/>
    </source>
</evidence>
<evidence type="ECO:0000256" key="4">
    <source>
        <dbReference type="ARBA" id="ARBA00022525"/>
    </source>
</evidence>
<feature type="chain" id="PRO_5042874790" description="CFEM domain-containing protein" evidence="11">
    <location>
        <begin position="16"/>
        <end position="143"/>
    </location>
</feature>
<evidence type="ECO:0000313" key="13">
    <source>
        <dbReference type="EMBL" id="KAK6336853.1"/>
    </source>
</evidence>
<feature type="domain" description="CFEM" evidence="12">
    <location>
        <begin position="1"/>
        <end position="110"/>
    </location>
</feature>
<keyword evidence="7 9" id="KW-1015">Disulfide bond</keyword>
<dbReference type="InterPro" id="IPR008427">
    <property type="entry name" value="Extracellular_membr_CFEM_dom"/>
</dbReference>
<keyword evidence="9" id="KW-0408">Iron</keyword>
<feature type="region of interest" description="Disordered" evidence="10">
    <location>
        <begin position="90"/>
        <end position="118"/>
    </location>
</feature>
<dbReference type="GO" id="GO:0005576">
    <property type="term" value="C:extracellular region"/>
    <property type="evidence" value="ECO:0007669"/>
    <property type="project" value="UniProtKB-SubCell"/>
</dbReference>
<dbReference type="EMBL" id="JAVHNR010000007">
    <property type="protein sequence ID" value="KAK6336853.1"/>
    <property type="molecule type" value="Genomic_DNA"/>
</dbReference>
<sequence length="143" mass="14405">MKYAFFAILVGTALAQNPDVIPECARPCIERAMASSSSCDAGDYHCACNNLAAIQTAATSCVVTNCGAIIATSEVVPAIKSLCESIGPGPSSSTTGIFDSQPTASEGGSSAPLPTGAQRSGATQLRAMGILMTICFAAIAPWG</sequence>
<feature type="signal peptide" evidence="11">
    <location>
        <begin position="1"/>
        <end position="15"/>
    </location>
</feature>
<evidence type="ECO:0000256" key="11">
    <source>
        <dbReference type="SAM" id="SignalP"/>
    </source>
</evidence>
<evidence type="ECO:0000256" key="1">
    <source>
        <dbReference type="ARBA" id="ARBA00004589"/>
    </source>
</evidence>